<dbReference type="RefSeq" id="WP_263713715.1">
    <property type="nucleotide sequence ID" value="NZ_JAOWKX010000011.1"/>
</dbReference>
<comment type="caution">
    <text evidence="2">The sequence shown here is derived from an EMBL/GenBank/DDBJ whole genome shotgun (WGS) entry which is preliminary data.</text>
</comment>
<feature type="signal peptide" evidence="1">
    <location>
        <begin position="1"/>
        <end position="24"/>
    </location>
</feature>
<keyword evidence="3" id="KW-1185">Reference proteome</keyword>
<dbReference type="PROSITE" id="PS51257">
    <property type="entry name" value="PROKAR_LIPOPROTEIN"/>
    <property type="match status" value="1"/>
</dbReference>
<keyword evidence="1" id="KW-0732">Signal</keyword>
<dbReference type="EMBL" id="JAOWKX010000011">
    <property type="protein sequence ID" value="MCV2886427.1"/>
    <property type="molecule type" value="Genomic_DNA"/>
</dbReference>
<reference evidence="2 3" key="1">
    <citation type="submission" date="2022-10" db="EMBL/GenBank/DDBJ databases">
        <title>Aestuariibacter sp. AA17 isolated from Montipora capitata coral fragment.</title>
        <authorList>
            <person name="Emsley S.A."/>
            <person name="Pfannmuller K.M."/>
            <person name="Loughran R.M."/>
            <person name="Shlafstein M."/>
            <person name="Papke E."/>
            <person name="Saw J.H."/>
            <person name="Ushijima B."/>
            <person name="Videau P."/>
        </authorList>
    </citation>
    <scope>NUCLEOTIDE SEQUENCE [LARGE SCALE GENOMIC DNA]</scope>
    <source>
        <strain evidence="2 3">AA17</strain>
    </source>
</reference>
<evidence type="ECO:0000256" key="1">
    <source>
        <dbReference type="SAM" id="SignalP"/>
    </source>
</evidence>
<proteinExistence type="predicted"/>
<evidence type="ECO:0000313" key="3">
    <source>
        <dbReference type="Proteomes" id="UP001652504"/>
    </source>
</evidence>
<gene>
    <name evidence="2" type="ORF">OE749_17160</name>
</gene>
<dbReference type="Proteomes" id="UP001652504">
    <property type="component" value="Unassembled WGS sequence"/>
</dbReference>
<evidence type="ECO:0008006" key="4">
    <source>
        <dbReference type="Google" id="ProtNLM"/>
    </source>
</evidence>
<protein>
    <recommendedName>
        <fullName evidence="4">DUF1579 domain-containing protein</fullName>
    </recommendedName>
</protein>
<evidence type="ECO:0000313" key="2">
    <source>
        <dbReference type="EMBL" id="MCV2886427.1"/>
    </source>
</evidence>
<feature type="chain" id="PRO_5045922370" description="DUF1579 domain-containing protein" evidence="1">
    <location>
        <begin position="25"/>
        <end position="167"/>
    </location>
</feature>
<organism evidence="2 3">
    <name type="scientific">Fluctibacter corallii</name>
    <dbReference type="NCBI Taxonomy" id="2984329"/>
    <lineage>
        <taxon>Bacteria</taxon>
        <taxon>Pseudomonadati</taxon>
        <taxon>Pseudomonadota</taxon>
        <taxon>Gammaproteobacteria</taxon>
        <taxon>Alteromonadales</taxon>
        <taxon>Alteromonadaceae</taxon>
        <taxon>Fluctibacter</taxon>
    </lineage>
</organism>
<name>A0ABT3ACX4_9ALTE</name>
<sequence length="167" mass="19289">MRFYRIKATFLIIFGVFFPMTVQACSEPAHRHFDFWLGNWHVYTPSGDLAGENLISKTLKDCVIEEYYTTASGFAGKSINMYNKHSQQWQQMWVDNTGTMLTLIGGLNEHGDMVLSAAGKSSQGEPLTHRITWTPKKDGTVRQHWQMQLSHHNDWQTVFDGIYKKRD</sequence>
<accession>A0ABT3ACX4</accession>